<dbReference type="Proteomes" id="UP000634136">
    <property type="component" value="Unassembled WGS sequence"/>
</dbReference>
<evidence type="ECO:0000259" key="11">
    <source>
        <dbReference type="Pfam" id="PF26138"/>
    </source>
</evidence>
<dbReference type="InterPro" id="IPR027806">
    <property type="entry name" value="HARBI1_dom"/>
</dbReference>
<gene>
    <name evidence="12" type="ORF">G2W53_008160</name>
</gene>
<dbReference type="InterPro" id="IPR058353">
    <property type="entry name" value="DUF8040"/>
</dbReference>
<dbReference type="GO" id="GO:0004518">
    <property type="term" value="F:nuclease activity"/>
    <property type="evidence" value="ECO:0007669"/>
    <property type="project" value="UniProtKB-KW"/>
</dbReference>
<evidence type="ECO:0000313" key="12">
    <source>
        <dbReference type="EMBL" id="KAF7839678.1"/>
    </source>
</evidence>
<comment type="similarity">
    <text evidence="3">Belongs to the HARBI1 family.</text>
</comment>
<dbReference type="Pfam" id="PF13359">
    <property type="entry name" value="DDE_Tnp_4"/>
    <property type="match status" value="1"/>
</dbReference>
<keyword evidence="5" id="KW-0479">Metal-binding</keyword>
<evidence type="ECO:0000259" key="10">
    <source>
        <dbReference type="Pfam" id="PF13359"/>
    </source>
</evidence>
<dbReference type="InterPro" id="IPR024752">
    <property type="entry name" value="Myb/SANT-like_dom"/>
</dbReference>
<dbReference type="GO" id="GO:0046872">
    <property type="term" value="F:metal ion binding"/>
    <property type="evidence" value="ECO:0007669"/>
    <property type="project" value="UniProtKB-KW"/>
</dbReference>
<dbReference type="EMBL" id="JAAIUW010000003">
    <property type="protein sequence ID" value="KAF7839678.1"/>
    <property type="molecule type" value="Genomic_DNA"/>
</dbReference>
<feature type="compositionally biased region" description="Polar residues" evidence="8">
    <location>
        <begin position="456"/>
        <end position="469"/>
    </location>
</feature>
<feature type="domain" description="DDE Tnp4" evidence="10">
    <location>
        <begin position="116"/>
        <end position="207"/>
    </location>
</feature>
<feature type="region of interest" description="Disordered" evidence="8">
    <location>
        <begin position="449"/>
        <end position="469"/>
    </location>
</feature>
<dbReference type="AlphaFoldDB" id="A0A834X6K2"/>
<dbReference type="InterPro" id="IPR045249">
    <property type="entry name" value="HARBI1-like"/>
</dbReference>
<comment type="subcellular location">
    <subcellularLocation>
        <location evidence="2">Nucleus</location>
    </subcellularLocation>
</comment>
<feature type="domain" description="Myb/SANT-like" evidence="9">
    <location>
        <begin position="228"/>
        <end position="320"/>
    </location>
</feature>
<evidence type="ECO:0000256" key="4">
    <source>
        <dbReference type="ARBA" id="ARBA00022722"/>
    </source>
</evidence>
<comment type="cofactor">
    <cofactor evidence="1">
        <name>a divalent metal cation</name>
        <dbReference type="ChEBI" id="CHEBI:60240"/>
    </cofactor>
</comment>
<proteinExistence type="inferred from homology"/>
<dbReference type="PANTHER" id="PTHR22930">
    <property type="match status" value="1"/>
</dbReference>
<evidence type="ECO:0000256" key="3">
    <source>
        <dbReference type="ARBA" id="ARBA00006958"/>
    </source>
</evidence>
<evidence type="ECO:0000256" key="1">
    <source>
        <dbReference type="ARBA" id="ARBA00001968"/>
    </source>
</evidence>
<sequence length="469" mass="53965">MRRISPRSYTLDFEVKRAHLRSMVYASDVTCYNQIRMNRATFDRLCGMLDDIGGLRPTRNMLVDEQVAIFLHILSHHVKNRVIQFRFGRSGETVKPVADDSTDERWKWFKGCLGALDGTHIRIRVSPEDQPRYRNRKGEITTNVLGVCTRDELFFYVMAGWEGSVADSRVLQSAILKPNGLKVPEGQYYLVAVGFTNGPGFLAPYREQRYHLNSGSSNTVTTSWRHFHWTPVLDEMLVQSVMELFDARQFEKKDSNKKLQQKMAEKCSGCGIKANPHIQSRLKTMKVNWSAVYELANASGFGWDPVLKCVYADDAVWNQYIEKYTHLDEAGASLAKTSMESTEAGKRRWNQQRPENVDGINHISGRKRRWKCVEKGCLSAMEVCTDEGEPVKIWMFIRDNMVFSRQFCTFVAIFLAFHTESNAWPFWRIERIGFLAGIQFRAQQFEPNTGKRREACNSTQESNSALNQT</sequence>
<dbReference type="OrthoDB" id="6627079at2759"/>
<evidence type="ECO:0000256" key="2">
    <source>
        <dbReference type="ARBA" id="ARBA00004123"/>
    </source>
</evidence>
<accession>A0A834X6K2</accession>
<dbReference type="GO" id="GO:0005634">
    <property type="term" value="C:nucleus"/>
    <property type="evidence" value="ECO:0007669"/>
    <property type="project" value="UniProtKB-SubCell"/>
</dbReference>
<dbReference type="Pfam" id="PF26138">
    <property type="entry name" value="DUF8040"/>
    <property type="match status" value="1"/>
</dbReference>
<dbReference type="Pfam" id="PF12776">
    <property type="entry name" value="Myb_DNA-bind_3"/>
    <property type="match status" value="1"/>
</dbReference>
<reference evidence="12" key="1">
    <citation type="submission" date="2020-09" db="EMBL/GenBank/DDBJ databases">
        <title>Genome-Enabled Discovery of Anthraquinone Biosynthesis in Senna tora.</title>
        <authorList>
            <person name="Kang S.-H."/>
            <person name="Pandey R.P."/>
            <person name="Lee C.-M."/>
            <person name="Sim J.-S."/>
            <person name="Jeong J.-T."/>
            <person name="Choi B.-S."/>
            <person name="Jung M."/>
            <person name="Ginzburg D."/>
            <person name="Zhao K."/>
            <person name="Won S.Y."/>
            <person name="Oh T.-J."/>
            <person name="Yu Y."/>
            <person name="Kim N.-H."/>
            <person name="Lee O.R."/>
            <person name="Lee T.-H."/>
            <person name="Bashyal P."/>
            <person name="Kim T.-S."/>
            <person name="Lee W.-H."/>
            <person name="Kawkins C."/>
            <person name="Kim C.-K."/>
            <person name="Kim J.S."/>
            <person name="Ahn B.O."/>
            <person name="Rhee S.Y."/>
            <person name="Sohng J.K."/>
        </authorList>
    </citation>
    <scope>NUCLEOTIDE SEQUENCE</scope>
    <source>
        <tissue evidence="12">Leaf</tissue>
    </source>
</reference>
<dbReference type="PANTHER" id="PTHR22930:SF281">
    <property type="entry name" value="NUCLEASE"/>
    <property type="match status" value="1"/>
</dbReference>
<protein>
    <submittedName>
        <fullName evidence="12">Protein ALP1-like</fullName>
    </submittedName>
</protein>
<evidence type="ECO:0000259" key="9">
    <source>
        <dbReference type="Pfam" id="PF12776"/>
    </source>
</evidence>
<evidence type="ECO:0000313" key="13">
    <source>
        <dbReference type="Proteomes" id="UP000634136"/>
    </source>
</evidence>
<evidence type="ECO:0000256" key="7">
    <source>
        <dbReference type="ARBA" id="ARBA00023242"/>
    </source>
</evidence>
<evidence type="ECO:0000256" key="8">
    <source>
        <dbReference type="SAM" id="MobiDB-lite"/>
    </source>
</evidence>
<dbReference type="GO" id="GO:0016787">
    <property type="term" value="F:hydrolase activity"/>
    <property type="evidence" value="ECO:0007669"/>
    <property type="project" value="UniProtKB-KW"/>
</dbReference>
<name>A0A834X6K2_9FABA</name>
<feature type="domain" description="DUF8040" evidence="11">
    <location>
        <begin position="25"/>
        <end position="95"/>
    </location>
</feature>
<keyword evidence="13" id="KW-1185">Reference proteome</keyword>
<evidence type="ECO:0000256" key="6">
    <source>
        <dbReference type="ARBA" id="ARBA00022801"/>
    </source>
</evidence>
<comment type="caution">
    <text evidence="12">The sequence shown here is derived from an EMBL/GenBank/DDBJ whole genome shotgun (WGS) entry which is preliminary data.</text>
</comment>
<keyword evidence="7" id="KW-0539">Nucleus</keyword>
<keyword evidence="6" id="KW-0378">Hydrolase</keyword>
<keyword evidence="4" id="KW-0540">Nuclease</keyword>
<evidence type="ECO:0000256" key="5">
    <source>
        <dbReference type="ARBA" id="ARBA00022723"/>
    </source>
</evidence>
<organism evidence="12 13">
    <name type="scientific">Senna tora</name>
    <dbReference type="NCBI Taxonomy" id="362788"/>
    <lineage>
        <taxon>Eukaryota</taxon>
        <taxon>Viridiplantae</taxon>
        <taxon>Streptophyta</taxon>
        <taxon>Embryophyta</taxon>
        <taxon>Tracheophyta</taxon>
        <taxon>Spermatophyta</taxon>
        <taxon>Magnoliopsida</taxon>
        <taxon>eudicotyledons</taxon>
        <taxon>Gunneridae</taxon>
        <taxon>Pentapetalae</taxon>
        <taxon>rosids</taxon>
        <taxon>fabids</taxon>
        <taxon>Fabales</taxon>
        <taxon>Fabaceae</taxon>
        <taxon>Caesalpinioideae</taxon>
        <taxon>Cassia clade</taxon>
        <taxon>Senna</taxon>
    </lineage>
</organism>